<dbReference type="GO" id="GO:0003677">
    <property type="term" value="F:DNA binding"/>
    <property type="evidence" value="ECO:0007669"/>
    <property type="project" value="UniProtKB-UniRule"/>
</dbReference>
<dbReference type="Gene3D" id="3.20.20.140">
    <property type="entry name" value="Metal-dependent hydrolases"/>
    <property type="match status" value="2"/>
</dbReference>
<reference evidence="14 15" key="1">
    <citation type="submission" date="2020-06" db="EMBL/GenBank/DDBJ databases">
        <title>Draft genome sequence of Candidatus Phytoplasma pruni (X-disease group, subgroup 16SrIII-B) strain ChTDIII from Argentina.</title>
        <authorList>
            <person name="Fernandez F.D."/>
            <person name="Zuebert C."/>
            <person name="Huettel B."/>
            <person name="Kube M."/>
            <person name="Conci L.R."/>
        </authorList>
    </citation>
    <scope>NUCLEOTIDE SEQUENCE [LARGE SCALE GENOMIC DNA]</scope>
    <source>
        <strain evidence="14 15">ChTDIII</strain>
    </source>
</reference>
<protein>
    <recommendedName>
        <fullName evidence="11">DNA polymerase III PolC-type</fullName>
        <shortName evidence="11">PolIII</shortName>
        <ecNumber evidence="11">2.7.7.7</ecNumber>
    </recommendedName>
</protein>
<evidence type="ECO:0000256" key="2">
    <source>
        <dbReference type="ARBA" id="ARBA00022490"/>
    </source>
</evidence>
<comment type="subcellular location">
    <subcellularLocation>
        <location evidence="11">Cytoplasm</location>
    </subcellularLocation>
</comment>
<dbReference type="Gene3D" id="1.10.150.870">
    <property type="match status" value="1"/>
</dbReference>
<dbReference type="Gene3D" id="3.30.420.10">
    <property type="entry name" value="Ribonuclease H-like superfamily/Ribonuclease H"/>
    <property type="match status" value="1"/>
</dbReference>
<dbReference type="Proteomes" id="UP000568109">
    <property type="component" value="Unassembled WGS sequence"/>
</dbReference>
<dbReference type="Pfam" id="PF14579">
    <property type="entry name" value="HHH_6"/>
    <property type="match status" value="1"/>
</dbReference>
<keyword evidence="6 11" id="KW-0540">Nuclease</keyword>
<evidence type="ECO:0000256" key="5">
    <source>
        <dbReference type="ARBA" id="ARBA00022705"/>
    </source>
</evidence>
<keyword evidence="5 11" id="KW-0235">DNA replication</keyword>
<evidence type="ECO:0000256" key="9">
    <source>
        <dbReference type="ARBA" id="ARBA00022932"/>
    </source>
</evidence>
<dbReference type="InterPro" id="IPR029460">
    <property type="entry name" value="DNAPol_HHH"/>
</dbReference>
<dbReference type="InterPro" id="IPR006308">
    <property type="entry name" value="Pol_III_a_PolC-type_gram_pos"/>
</dbReference>
<comment type="catalytic activity">
    <reaction evidence="10 11">
        <text>DNA(n) + a 2'-deoxyribonucleoside 5'-triphosphate = DNA(n+1) + diphosphate</text>
        <dbReference type="Rhea" id="RHEA:22508"/>
        <dbReference type="Rhea" id="RHEA-COMP:17339"/>
        <dbReference type="Rhea" id="RHEA-COMP:17340"/>
        <dbReference type="ChEBI" id="CHEBI:33019"/>
        <dbReference type="ChEBI" id="CHEBI:61560"/>
        <dbReference type="ChEBI" id="CHEBI:173112"/>
        <dbReference type="EC" id="2.7.7.7"/>
    </reaction>
</comment>
<comment type="function">
    <text evidence="1 11">Required for replicative DNA synthesis. This DNA polymerase also exhibits 3' to 5' exonuclease activity.</text>
</comment>
<dbReference type="CDD" id="cd06127">
    <property type="entry name" value="DEDDh"/>
    <property type="match status" value="1"/>
</dbReference>
<dbReference type="NCBIfam" id="TIGR00573">
    <property type="entry name" value="dnaq"/>
    <property type="match status" value="1"/>
</dbReference>
<dbReference type="HAMAP" id="MF_00356">
    <property type="entry name" value="DNApol_PolC"/>
    <property type="match status" value="1"/>
</dbReference>
<dbReference type="GO" id="GO:0006261">
    <property type="term" value="P:DNA-templated DNA replication"/>
    <property type="evidence" value="ECO:0007669"/>
    <property type="project" value="UniProtKB-UniRule"/>
</dbReference>
<sequence>MSHKFEEFLQTLKNPELQQFQLQEVLVDPSRISWTFFVTAEEFPAEAVLLDEFRQSLQVFFDTYTKEGVKNMSFDVRYEFHHFNHLKDEKVWEKQFQYILQQKKELSNESFFDLFNTTPTISWEDKKAIFRLNPILLKYFHRTDILKELNTFFLHRYGIALDFIPEYPDLLTLSELKDPTIGGFNNLEKDELTSEEKFKINLIHIIAQKQEHEIYKILDQTPLIDVEKKTCEFDFPPYLKNTLTQLDLLPSLQKLFAEEHQCFYQFLNKGDIMAEKRQQQWEHNGLPLISFKDIPVKNSALKTFKQNNPAFRVKGYVQQMTELPIKNNQSVLVKFFLVDPETKQDAIEYKSFFNQSYKGKTNASYSQIQKDFQEGVLVEIETFVDFNAKNQEYYFNFTPKNGTPKYQVLDHVPLMYQRKDDYPEQKRIEFHLHTKMSNLDAVTSVKDYLDIAEKWGHEAIAFTDHNGVYAFPEIEKHLRGKKIKPILGAEFDFIAETPLYITNQEQYPQFPDFTLKNHKYVVFDLETTGFSKIRDKIIEISAVRIENGKITEEMFDELVNPQTKLNPRIQEITQITNQDLEGKPTIDAILPQFLEFAKGYTLIAHNASFDMGFLLENVQRLGLVYEPQPVIDTMPLSQKYFNQFLKFFSLKRLAKVFKAKPTLEGHSHRALYDSETTALVYIEMMKKLEEQEVLTFYDLKGTADTLFERSYHINVLAKNQTGYQNLFYLISDALTQDFYKKPRLLKSKLNQHREGLLVGSGCFDSNVFEAALNKSEQDLAEAIAFYDYIEVQPLNAYKHVIYDLGGDDPEINALAIVQNTLLKIINEAKKQGKIIIATGDVHYLHPYEKIYREMYINAKLIGGGLHKLSKFSSENLPDNHLLTTQEMLDAFSFIEDAALRKDLVINNPHLLNQQIDKIQIFPKQLFSLQDDTFAQNLKVPSIKQEMKVLITTRIEALYGKIVHPLIQERIDKELKSILGDDSQKDANQSITPIYYLSYLLVKKSMEDGYSVGSRGSIGSSIIANVLEITEVNPLRPHYRCPKCQYTVMKMTEEEKQNPLYQKYVKKDDPNDYDILEHTYSGYDLPDKKCPQCHVNFSKNGQDIPFETFLGFEGNKTPDIDLNFAGDYQSKAHDYIKELLGEEHVFRAGTIQTVAKRNAYGYVKGFVKDKGLDEEIRVSEISRRSTMIEGVKRSTGQHPGGIVVVPKGHKIYEITPVQYPADDTESKWKTTHFDYHSFENNLFKMDILGHDDPMLIKFFMDYVKKNPTLFPFDRYQDIPLDDIKVYELFANKEPNKTSIAVPEFGTNFVIAMLKDIYDKEKKTFNFATLVKVSGLSHGTNVWTQNAKDILAGKGDFQEDIKEKISFDQVIACRDEIMNTLIEKGVDPLRAFDIMEFVRKGKPHTHPQEWEKLISPVEAKIPQWYLKSLTKIKYLFPKAHAVAYVLMAMRIAWFKVNHPLLFYSGYFSKRADQFDYNVMLKTAPEIEKELRKADKNPDDGQITMKKTVKKEITVKEQSRINTLKSAYEMVQLGYKFLPIDLNKSEANEFVIEEGKYLRMPFVAIDGLGQVAADNIVMNRKEKLFTQDDFAKRVKINKTILKKFKDEMIIEKLPEE</sequence>
<dbReference type="Pfam" id="PF02811">
    <property type="entry name" value="PHP"/>
    <property type="match status" value="1"/>
</dbReference>
<dbReference type="NCBIfam" id="TIGR01405">
    <property type="entry name" value="polC_Gram_pos"/>
    <property type="match status" value="1"/>
</dbReference>
<evidence type="ECO:0000256" key="4">
    <source>
        <dbReference type="ARBA" id="ARBA00022695"/>
    </source>
</evidence>
<evidence type="ECO:0000313" key="15">
    <source>
        <dbReference type="Proteomes" id="UP000568109"/>
    </source>
</evidence>
<evidence type="ECO:0000256" key="8">
    <source>
        <dbReference type="ARBA" id="ARBA00022839"/>
    </source>
</evidence>
<feature type="domain" description="Polymerase/histidinol phosphatase N-terminal" evidence="13">
    <location>
        <begin position="428"/>
        <end position="495"/>
    </location>
</feature>
<evidence type="ECO:0000256" key="6">
    <source>
        <dbReference type="ARBA" id="ARBA00022722"/>
    </source>
</evidence>
<dbReference type="InterPro" id="IPR006054">
    <property type="entry name" value="DnaQ"/>
</dbReference>
<dbReference type="Pfam" id="PF00929">
    <property type="entry name" value="RNase_T"/>
    <property type="match status" value="1"/>
</dbReference>
<dbReference type="Pfam" id="PF17657">
    <property type="entry name" value="DNA_pol3_finger"/>
    <property type="match status" value="1"/>
</dbReference>
<keyword evidence="7 11" id="KW-0378">Hydrolase</keyword>
<dbReference type="InterPro" id="IPR004805">
    <property type="entry name" value="DnaE2/DnaE/PolC"/>
</dbReference>
<dbReference type="InterPro" id="IPR012337">
    <property type="entry name" value="RNaseH-like_sf"/>
</dbReference>
<dbReference type="EC" id="2.7.7.7" evidence="11"/>
<dbReference type="Gene3D" id="3.30.1900.20">
    <property type="match status" value="2"/>
</dbReference>
<evidence type="ECO:0000259" key="12">
    <source>
        <dbReference type="SMART" id="SM00479"/>
    </source>
</evidence>
<proteinExistence type="inferred from homology"/>
<keyword evidence="15" id="KW-1185">Reference proteome</keyword>
<dbReference type="GO" id="GO:0008408">
    <property type="term" value="F:3'-5' exonuclease activity"/>
    <property type="evidence" value="ECO:0007669"/>
    <property type="project" value="UniProtKB-UniRule"/>
</dbReference>
<dbReference type="PANTHER" id="PTHR32294:SF5">
    <property type="entry name" value="DNA POLYMERASE III POLC-TYPE"/>
    <property type="match status" value="1"/>
</dbReference>
<evidence type="ECO:0000256" key="3">
    <source>
        <dbReference type="ARBA" id="ARBA00022679"/>
    </source>
</evidence>
<dbReference type="EMBL" id="JABUOH010000053">
    <property type="protein sequence ID" value="NWN45949.1"/>
    <property type="molecule type" value="Genomic_DNA"/>
</dbReference>
<keyword evidence="3 11" id="KW-0808">Transferase</keyword>
<dbReference type="NCBIfam" id="NF001688">
    <property type="entry name" value="PRK00448.1"/>
    <property type="match status" value="1"/>
</dbReference>
<dbReference type="InterPro" id="IPR011708">
    <property type="entry name" value="DNA_pol3_alpha_NTPase_dom"/>
</dbReference>
<dbReference type="InterPro" id="IPR044923">
    <property type="entry name" value="PolC_middle_finger_sf"/>
</dbReference>
<evidence type="ECO:0000256" key="7">
    <source>
        <dbReference type="ARBA" id="ARBA00022801"/>
    </source>
</evidence>
<dbReference type="InterPro" id="IPR040982">
    <property type="entry name" value="DNA_pol3_finger"/>
</dbReference>
<name>A0A851HKJ4_9MOLU</name>
<accession>A0A851HKJ4</accession>
<dbReference type="InterPro" id="IPR036397">
    <property type="entry name" value="RNaseH_sf"/>
</dbReference>
<evidence type="ECO:0000313" key="14">
    <source>
        <dbReference type="EMBL" id="NWN45949.1"/>
    </source>
</evidence>
<comment type="similarity">
    <text evidence="11">Belongs to the DNA polymerase type-C family. PolC subfamily.</text>
</comment>
<dbReference type="Pfam" id="PF07733">
    <property type="entry name" value="DNA_pol3_alpha"/>
    <property type="match status" value="2"/>
</dbReference>
<dbReference type="GO" id="GO:0005737">
    <property type="term" value="C:cytoplasm"/>
    <property type="evidence" value="ECO:0007669"/>
    <property type="project" value="UniProtKB-SubCell"/>
</dbReference>
<dbReference type="FunFam" id="3.30.420.10:FF:000045">
    <property type="entry name" value="3'-5' exonuclease DinG"/>
    <property type="match status" value="1"/>
</dbReference>
<dbReference type="PANTHER" id="PTHR32294">
    <property type="entry name" value="DNA POLYMERASE III SUBUNIT ALPHA"/>
    <property type="match status" value="1"/>
</dbReference>
<dbReference type="SMART" id="SM00481">
    <property type="entry name" value="POLIIIAc"/>
    <property type="match status" value="1"/>
</dbReference>
<keyword evidence="8 11" id="KW-0269">Exonuclease</keyword>
<dbReference type="GO" id="GO:0003887">
    <property type="term" value="F:DNA-directed DNA polymerase activity"/>
    <property type="evidence" value="ECO:0007669"/>
    <property type="project" value="UniProtKB-UniRule"/>
</dbReference>
<dbReference type="CDD" id="cd07435">
    <property type="entry name" value="PHP_PolIIIA_POLC"/>
    <property type="match status" value="1"/>
</dbReference>
<keyword evidence="2 11" id="KW-0963">Cytoplasm</keyword>
<dbReference type="SUPFAM" id="SSF53098">
    <property type="entry name" value="Ribonuclease H-like"/>
    <property type="match status" value="1"/>
</dbReference>
<evidence type="ECO:0000259" key="13">
    <source>
        <dbReference type="SMART" id="SM00481"/>
    </source>
</evidence>
<dbReference type="InterPro" id="IPR013520">
    <property type="entry name" value="Ribonucl_H"/>
</dbReference>
<gene>
    <name evidence="11" type="primary">polC</name>
    <name evidence="14" type="ORF">HR065_02545</name>
</gene>
<dbReference type="RefSeq" id="WP_178734334.1">
    <property type="nucleotide sequence ID" value="NZ_JABUOH010000053.1"/>
</dbReference>
<comment type="caution">
    <text evidence="14">The sequence shown here is derived from an EMBL/GenBank/DDBJ whole genome shotgun (WGS) entry which is preliminary data.</text>
</comment>
<dbReference type="SMART" id="SM00479">
    <property type="entry name" value="EXOIII"/>
    <property type="match status" value="1"/>
</dbReference>
<evidence type="ECO:0000256" key="10">
    <source>
        <dbReference type="ARBA" id="ARBA00049244"/>
    </source>
</evidence>
<dbReference type="InterPro" id="IPR004013">
    <property type="entry name" value="PHP_dom"/>
</dbReference>
<evidence type="ECO:0000256" key="11">
    <source>
        <dbReference type="HAMAP-Rule" id="MF_00356"/>
    </source>
</evidence>
<organism evidence="14 15">
    <name type="scientific">Candidatus Phytoplasma pruni</name>
    <dbReference type="NCBI Taxonomy" id="479893"/>
    <lineage>
        <taxon>Bacteria</taxon>
        <taxon>Bacillati</taxon>
        <taxon>Mycoplasmatota</taxon>
        <taxon>Mollicutes</taxon>
        <taxon>Acholeplasmatales</taxon>
        <taxon>Acholeplasmataceae</taxon>
        <taxon>Candidatus Phytoplasma</taxon>
        <taxon>16SrIII (X-disease group)</taxon>
    </lineage>
</organism>
<dbReference type="Gene3D" id="6.10.140.1510">
    <property type="match status" value="1"/>
</dbReference>
<dbReference type="CDD" id="cd07432">
    <property type="entry name" value="PHP_HisPPase"/>
    <property type="match status" value="1"/>
</dbReference>
<dbReference type="InterPro" id="IPR003141">
    <property type="entry name" value="Pol/His_phosphatase_N"/>
</dbReference>
<dbReference type="Gene3D" id="1.10.150.700">
    <property type="entry name" value="PolC, middle finger domain"/>
    <property type="match status" value="1"/>
</dbReference>
<feature type="domain" description="Exonuclease" evidence="12">
    <location>
        <begin position="519"/>
        <end position="690"/>
    </location>
</feature>
<keyword evidence="9 11" id="KW-0239">DNA-directed DNA polymerase</keyword>
<evidence type="ECO:0000256" key="1">
    <source>
        <dbReference type="ARBA" id="ARBA00003452"/>
    </source>
</evidence>
<keyword evidence="4 11" id="KW-0548">Nucleotidyltransferase</keyword>